<evidence type="ECO:0000256" key="6">
    <source>
        <dbReference type="SAM" id="Phobius"/>
    </source>
</evidence>
<dbReference type="Gene3D" id="1.10.3730.20">
    <property type="match status" value="1"/>
</dbReference>
<evidence type="ECO:0000259" key="7">
    <source>
        <dbReference type="Pfam" id="PF00892"/>
    </source>
</evidence>
<feature type="domain" description="EamA" evidence="7">
    <location>
        <begin position="6"/>
        <end position="139"/>
    </location>
</feature>
<dbReference type="AlphaFoldDB" id="A0A917SSJ5"/>
<name>A0A917SSJ5_9RHOB</name>
<dbReference type="InterPro" id="IPR037185">
    <property type="entry name" value="EmrE-like"/>
</dbReference>
<reference evidence="8" key="1">
    <citation type="journal article" date="2014" name="Int. J. Syst. Evol. Microbiol.">
        <title>Complete genome sequence of Corynebacterium casei LMG S-19264T (=DSM 44701T), isolated from a smear-ripened cheese.</title>
        <authorList>
            <consortium name="US DOE Joint Genome Institute (JGI-PGF)"/>
            <person name="Walter F."/>
            <person name="Albersmeier A."/>
            <person name="Kalinowski J."/>
            <person name="Ruckert C."/>
        </authorList>
    </citation>
    <scope>NUCLEOTIDE SEQUENCE</scope>
    <source>
        <strain evidence="8">CGMCC 1.6293</strain>
    </source>
</reference>
<proteinExistence type="inferred from homology"/>
<keyword evidence="5 6" id="KW-0472">Membrane</keyword>
<dbReference type="RefSeq" id="WP_028284957.1">
    <property type="nucleotide sequence ID" value="NZ_BMLF01000001.1"/>
</dbReference>
<feature type="transmembrane region" description="Helical" evidence="6">
    <location>
        <begin position="177"/>
        <end position="199"/>
    </location>
</feature>
<evidence type="ECO:0000256" key="3">
    <source>
        <dbReference type="ARBA" id="ARBA00022692"/>
    </source>
</evidence>
<keyword evidence="9" id="KW-1185">Reference proteome</keyword>
<sequence>MTDNTRGAMLMMASMALFTLNDTFTKMLAGEVPLAQVITLRGLFTSVATAAIAWRLGAFSKPVAVRDRRLILLRVVAEVGAAYFFLTALFNMPLANVTAVLQSAPLVVTLAAALFLGESVGWRRLGAILVGFVGVLLIVRPGPEGFNLYAGYALVSVGFVTLRDITTRRLSREVPSMLVSFGTAVGVTLAFAVGGVWGADWVALDTRSGGLILAAGIAVLGAYLCSVGAMRSGEISFVSPFRYTGLLWALVLGLIAFGQFPEWPTLLGAGIVVASGLFTLYRERRLGLRPTAPQGSPRA</sequence>
<keyword evidence="4 6" id="KW-1133">Transmembrane helix</keyword>
<keyword evidence="3 6" id="KW-0812">Transmembrane</keyword>
<dbReference type="GO" id="GO:0016020">
    <property type="term" value="C:membrane"/>
    <property type="evidence" value="ECO:0007669"/>
    <property type="project" value="UniProtKB-SubCell"/>
</dbReference>
<feature type="transmembrane region" description="Helical" evidence="6">
    <location>
        <begin position="241"/>
        <end position="257"/>
    </location>
</feature>
<feature type="transmembrane region" description="Helical" evidence="6">
    <location>
        <begin position="97"/>
        <end position="117"/>
    </location>
</feature>
<dbReference type="Pfam" id="PF00892">
    <property type="entry name" value="EamA"/>
    <property type="match status" value="1"/>
</dbReference>
<gene>
    <name evidence="8" type="ORF">GCM10011534_18240</name>
</gene>
<dbReference type="PANTHER" id="PTHR22911:SF6">
    <property type="entry name" value="SOLUTE CARRIER FAMILY 35 MEMBER G1"/>
    <property type="match status" value="1"/>
</dbReference>
<evidence type="ECO:0000256" key="1">
    <source>
        <dbReference type="ARBA" id="ARBA00004141"/>
    </source>
</evidence>
<organism evidence="8 9">
    <name type="scientific">Pseudooceanicola nanhaiensis</name>
    <dbReference type="NCBI Taxonomy" id="375761"/>
    <lineage>
        <taxon>Bacteria</taxon>
        <taxon>Pseudomonadati</taxon>
        <taxon>Pseudomonadota</taxon>
        <taxon>Alphaproteobacteria</taxon>
        <taxon>Rhodobacterales</taxon>
        <taxon>Paracoccaceae</taxon>
        <taxon>Pseudooceanicola</taxon>
    </lineage>
</organism>
<reference evidence="8" key="2">
    <citation type="submission" date="2020-09" db="EMBL/GenBank/DDBJ databases">
        <authorList>
            <person name="Sun Q."/>
            <person name="Zhou Y."/>
        </authorList>
    </citation>
    <scope>NUCLEOTIDE SEQUENCE</scope>
    <source>
        <strain evidence="8">CGMCC 1.6293</strain>
    </source>
</reference>
<feature type="transmembrane region" description="Helical" evidence="6">
    <location>
        <begin position="124"/>
        <end position="140"/>
    </location>
</feature>
<dbReference type="InterPro" id="IPR000620">
    <property type="entry name" value="EamA_dom"/>
</dbReference>
<dbReference type="EMBL" id="BMLF01000001">
    <property type="protein sequence ID" value="GGL96535.1"/>
    <property type="molecule type" value="Genomic_DNA"/>
</dbReference>
<evidence type="ECO:0000313" key="9">
    <source>
        <dbReference type="Proteomes" id="UP000649829"/>
    </source>
</evidence>
<comment type="similarity">
    <text evidence="2">Belongs to the drug/metabolite transporter (DMT) superfamily. 10 TMS drug/metabolite exporter (DME) (TC 2.A.7.3) family.</text>
</comment>
<feature type="transmembrane region" description="Helical" evidence="6">
    <location>
        <begin position="39"/>
        <end position="59"/>
    </location>
</feature>
<protein>
    <submittedName>
        <fullName evidence="8">Membrane protein</fullName>
    </submittedName>
</protein>
<comment type="caution">
    <text evidence="8">The sequence shown here is derived from an EMBL/GenBank/DDBJ whole genome shotgun (WGS) entry which is preliminary data.</text>
</comment>
<feature type="transmembrane region" description="Helical" evidence="6">
    <location>
        <begin position="71"/>
        <end position="91"/>
    </location>
</feature>
<evidence type="ECO:0000256" key="2">
    <source>
        <dbReference type="ARBA" id="ARBA00009853"/>
    </source>
</evidence>
<evidence type="ECO:0000256" key="5">
    <source>
        <dbReference type="ARBA" id="ARBA00023136"/>
    </source>
</evidence>
<feature type="transmembrane region" description="Helical" evidence="6">
    <location>
        <begin position="146"/>
        <end position="165"/>
    </location>
</feature>
<feature type="transmembrane region" description="Helical" evidence="6">
    <location>
        <begin position="211"/>
        <end position="229"/>
    </location>
</feature>
<evidence type="ECO:0000256" key="4">
    <source>
        <dbReference type="ARBA" id="ARBA00022989"/>
    </source>
</evidence>
<dbReference type="SUPFAM" id="SSF103481">
    <property type="entry name" value="Multidrug resistance efflux transporter EmrE"/>
    <property type="match status" value="2"/>
</dbReference>
<feature type="transmembrane region" description="Helical" evidence="6">
    <location>
        <begin position="263"/>
        <end position="281"/>
    </location>
</feature>
<dbReference type="PANTHER" id="PTHR22911">
    <property type="entry name" value="ACYL-MALONYL CONDENSING ENZYME-RELATED"/>
    <property type="match status" value="1"/>
</dbReference>
<dbReference type="Proteomes" id="UP000649829">
    <property type="component" value="Unassembled WGS sequence"/>
</dbReference>
<evidence type="ECO:0000313" key="8">
    <source>
        <dbReference type="EMBL" id="GGL96535.1"/>
    </source>
</evidence>
<accession>A0A917SSJ5</accession>
<comment type="subcellular location">
    <subcellularLocation>
        <location evidence="1">Membrane</location>
        <topology evidence="1">Multi-pass membrane protein</topology>
    </subcellularLocation>
</comment>